<accession>A0A5C1QGQ1</accession>
<evidence type="ECO:0000256" key="6">
    <source>
        <dbReference type="ARBA" id="ARBA00023136"/>
    </source>
</evidence>
<dbReference type="Proteomes" id="UP000324209">
    <property type="component" value="Chromosome"/>
</dbReference>
<organism evidence="9 10">
    <name type="scientific">Oceanispirochaeta crateris</name>
    <dbReference type="NCBI Taxonomy" id="2518645"/>
    <lineage>
        <taxon>Bacteria</taxon>
        <taxon>Pseudomonadati</taxon>
        <taxon>Spirochaetota</taxon>
        <taxon>Spirochaetia</taxon>
        <taxon>Spirochaetales</taxon>
        <taxon>Spirochaetaceae</taxon>
        <taxon>Oceanispirochaeta</taxon>
    </lineage>
</organism>
<dbReference type="Pfam" id="PF00528">
    <property type="entry name" value="BPD_transp_1"/>
    <property type="match status" value="1"/>
</dbReference>
<dbReference type="Gene3D" id="1.10.3720.10">
    <property type="entry name" value="MetI-like"/>
    <property type="match status" value="1"/>
</dbReference>
<dbReference type="EMBL" id="CP036150">
    <property type="protein sequence ID" value="QEN06731.1"/>
    <property type="molecule type" value="Genomic_DNA"/>
</dbReference>
<dbReference type="CDD" id="cd06261">
    <property type="entry name" value="TM_PBP2"/>
    <property type="match status" value="1"/>
</dbReference>
<protein>
    <submittedName>
        <fullName evidence="9">Sugar ABC transporter permease</fullName>
    </submittedName>
</protein>
<evidence type="ECO:0000259" key="8">
    <source>
        <dbReference type="PROSITE" id="PS50928"/>
    </source>
</evidence>
<feature type="transmembrane region" description="Helical" evidence="7">
    <location>
        <begin position="261"/>
        <end position="279"/>
    </location>
</feature>
<gene>
    <name evidence="9" type="ORF">EXM22_01510</name>
</gene>
<keyword evidence="2 7" id="KW-0813">Transport</keyword>
<feature type="transmembrane region" description="Helical" evidence="7">
    <location>
        <begin position="102"/>
        <end position="123"/>
    </location>
</feature>
<dbReference type="OrthoDB" id="9783714at2"/>
<feature type="transmembrane region" description="Helical" evidence="7">
    <location>
        <begin position="7"/>
        <end position="25"/>
    </location>
</feature>
<dbReference type="GO" id="GO:0005886">
    <property type="term" value="C:plasma membrane"/>
    <property type="evidence" value="ECO:0007669"/>
    <property type="project" value="UniProtKB-SubCell"/>
</dbReference>
<dbReference type="GO" id="GO:0055085">
    <property type="term" value="P:transmembrane transport"/>
    <property type="evidence" value="ECO:0007669"/>
    <property type="project" value="InterPro"/>
</dbReference>
<dbReference type="SUPFAM" id="SSF161098">
    <property type="entry name" value="MetI-like"/>
    <property type="match status" value="1"/>
</dbReference>
<keyword evidence="10" id="KW-1185">Reference proteome</keyword>
<feature type="transmembrane region" description="Helical" evidence="7">
    <location>
        <begin position="64"/>
        <end position="90"/>
    </location>
</feature>
<keyword evidence="6 7" id="KW-0472">Membrane</keyword>
<dbReference type="PANTHER" id="PTHR43005">
    <property type="entry name" value="BLR7065 PROTEIN"/>
    <property type="match status" value="1"/>
</dbReference>
<keyword evidence="3" id="KW-1003">Cell membrane</keyword>
<dbReference type="InterPro" id="IPR000515">
    <property type="entry name" value="MetI-like"/>
</dbReference>
<evidence type="ECO:0000256" key="3">
    <source>
        <dbReference type="ARBA" id="ARBA00022475"/>
    </source>
</evidence>
<comment type="similarity">
    <text evidence="7">Belongs to the binding-protein-dependent transport system permease family.</text>
</comment>
<dbReference type="RefSeq" id="WP_149484814.1">
    <property type="nucleotide sequence ID" value="NZ_CP036150.1"/>
</dbReference>
<feature type="transmembrane region" description="Helical" evidence="7">
    <location>
        <begin position="205"/>
        <end position="225"/>
    </location>
</feature>
<keyword evidence="4 7" id="KW-0812">Transmembrane</keyword>
<sequence>MSNHRHIGLVWLGPMVVFLFCFYLFPLVDVIRLSLTNTTIGQNNFSYTLNSFISVLTDKNLPHILMRTLTFVFFSVFFQLLLGLLIGLLLEMDLHGAILLKMSMIFAWVVPGIITGIIWEILYSTSDWGLVNNIIQSVTGKKIPFLFNARWAIIGAIIANVWRGTGFSGLMQYAALKGINPQLYEAARIDGAGQWKIFSMVTLPLLKPMMLINIVLITIGTMNTYDSIWALTRGGPGSATTVLALQTYRATFEYLSLGQGAVYALLMVLSSSLLTLMYMKLLGSKES</sequence>
<feature type="domain" description="ABC transmembrane type-1" evidence="8">
    <location>
        <begin position="65"/>
        <end position="278"/>
    </location>
</feature>
<evidence type="ECO:0000256" key="5">
    <source>
        <dbReference type="ARBA" id="ARBA00022989"/>
    </source>
</evidence>
<dbReference type="KEGG" id="ock:EXM22_01510"/>
<name>A0A5C1QGQ1_9SPIO</name>
<reference evidence="9 10" key="1">
    <citation type="submission" date="2019-02" db="EMBL/GenBank/DDBJ databases">
        <title>Complete Genome Sequence and Methylome Analysis of free living Spirochaetas.</title>
        <authorList>
            <person name="Fomenkov A."/>
            <person name="Dubinina G."/>
            <person name="Leshcheva N."/>
            <person name="Mikheeva N."/>
            <person name="Grabovich M."/>
            <person name="Vincze T."/>
            <person name="Roberts R.J."/>
        </authorList>
    </citation>
    <scope>NUCLEOTIDE SEQUENCE [LARGE SCALE GENOMIC DNA]</scope>
    <source>
        <strain evidence="9 10">K2</strain>
    </source>
</reference>
<evidence type="ECO:0000256" key="1">
    <source>
        <dbReference type="ARBA" id="ARBA00004651"/>
    </source>
</evidence>
<evidence type="ECO:0000256" key="7">
    <source>
        <dbReference type="RuleBase" id="RU363032"/>
    </source>
</evidence>
<dbReference type="PROSITE" id="PS50928">
    <property type="entry name" value="ABC_TM1"/>
    <property type="match status" value="1"/>
</dbReference>
<evidence type="ECO:0000256" key="4">
    <source>
        <dbReference type="ARBA" id="ARBA00022692"/>
    </source>
</evidence>
<comment type="subcellular location">
    <subcellularLocation>
        <location evidence="1 7">Cell membrane</location>
        <topology evidence="1 7">Multi-pass membrane protein</topology>
    </subcellularLocation>
</comment>
<dbReference type="AlphaFoldDB" id="A0A5C1QGQ1"/>
<evidence type="ECO:0000313" key="9">
    <source>
        <dbReference type="EMBL" id="QEN06731.1"/>
    </source>
</evidence>
<evidence type="ECO:0000256" key="2">
    <source>
        <dbReference type="ARBA" id="ARBA00022448"/>
    </source>
</evidence>
<dbReference type="PANTHER" id="PTHR43005:SF1">
    <property type="entry name" value="SPERMIDINE_PUTRESCINE TRANSPORT SYSTEM PERMEASE PROTEIN"/>
    <property type="match status" value="1"/>
</dbReference>
<dbReference type="InterPro" id="IPR035906">
    <property type="entry name" value="MetI-like_sf"/>
</dbReference>
<proteinExistence type="inferred from homology"/>
<keyword evidence="5 7" id="KW-1133">Transmembrane helix</keyword>
<evidence type="ECO:0000313" key="10">
    <source>
        <dbReference type="Proteomes" id="UP000324209"/>
    </source>
</evidence>